<dbReference type="SUPFAM" id="SSF54909">
    <property type="entry name" value="Dimeric alpha+beta barrel"/>
    <property type="match status" value="1"/>
</dbReference>
<gene>
    <name evidence="2" type="ORF">ACFFUR_01120</name>
</gene>
<comment type="caution">
    <text evidence="2">The sequence shown here is derived from an EMBL/GenBank/DDBJ whole genome shotgun (WGS) entry which is preliminary data.</text>
</comment>
<dbReference type="InterPro" id="IPR013097">
    <property type="entry name" value="Dabb"/>
</dbReference>
<dbReference type="EMBL" id="JBHMEW010000007">
    <property type="protein sequence ID" value="MFB9210393.1"/>
    <property type="molecule type" value="Genomic_DNA"/>
</dbReference>
<sequence>MKTRRKFLGSLPLLGVGLALSNPIKAKPEKSIMIHQVFFWLKNPEKDLKSVKKGCQKLAKIKFVKKAFIGVPAPTANRPVVDHSFHISLTIHFESLDDHDFYQKNDDHLKFVERHEHKWEKVSVFDIHV</sequence>
<dbReference type="Proteomes" id="UP001589654">
    <property type="component" value="Unassembled WGS sequence"/>
</dbReference>
<dbReference type="Pfam" id="PF07876">
    <property type="entry name" value="Dabb"/>
    <property type="match status" value="1"/>
</dbReference>
<protein>
    <submittedName>
        <fullName evidence="2">Dabb family protein</fullName>
    </submittedName>
</protein>
<dbReference type="InterPro" id="IPR011008">
    <property type="entry name" value="Dimeric_a/b-barrel"/>
</dbReference>
<evidence type="ECO:0000313" key="2">
    <source>
        <dbReference type="EMBL" id="MFB9210393.1"/>
    </source>
</evidence>
<dbReference type="SMART" id="SM00886">
    <property type="entry name" value="Dabb"/>
    <property type="match status" value="1"/>
</dbReference>
<name>A0ABV5J272_9BACT</name>
<keyword evidence="3" id="KW-1185">Reference proteome</keyword>
<feature type="domain" description="Stress-response A/B barrel" evidence="1">
    <location>
        <begin position="33"/>
        <end position="127"/>
    </location>
</feature>
<evidence type="ECO:0000259" key="1">
    <source>
        <dbReference type="PROSITE" id="PS51502"/>
    </source>
</evidence>
<dbReference type="Gene3D" id="3.30.70.100">
    <property type="match status" value="1"/>
</dbReference>
<organism evidence="2 3">
    <name type="scientific">Echinicola jeungdonensis</name>
    <dbReference type="NCBI Taxonomy" id="709343"/>
    <lineage>
        <taxon>Bacteria</taxon>
        <taxon>Pseudomonadati</taxon>
        <taxon>Bacteroidota</taxon>
        <taxon>Cytophagia</taxon>
        <taxon>Cytophagales</taxon>
        <taxon>Cyclobacteriaceae</taxon>
        <taxon>Echinicola</taxon>
    </lineage>
</organism>
<reference evidence="2 3" key="1">
    <citation type="submission" date="2024-09" db="EMBL/GenBank/DDBJ databases">
        <authorList>
            <person name="Sun Q."/>
            <person name="Mori K."/>
        </authorList>
    </citation>
    <scope>NUCLEOTIDE SEQUENCE [LARGE SCALE GENOMIC DNA]</scope>
    <source>
        <strain evidence="2 3">CECT 7682</strain>
    </source>
</reference>
<dbReference type="PROSITE" id="PS51502">
    <property type="entry name" value="S_R_A_B_BARREL"/>
    <property type="match status" value="1"/>
</dbReference>
<dbReference type="RefSeq" id="WP_290246258.1">
    <property type="nucleotide sequence ID" value="NZ_JAUFQT010000001.1"/>
</dbReference>
<accession>A0ABV5J272</accession>
<evidence type="ECO:0000313" key="3">
    <source>
        <dbReference type="Proteomes" id="UP001589654"/>
    </source>
</evidence>
<proteinExistence type="predicted"/>